<dbReference type="InterPro" id="IPR001623">
    <property type="entry name" value="DnaJ_domain"/>
</dbReference>
<proteinExistence type="predicted"/>
<feature type="compositionally biased region" description="Basic residues" evidence="2">
    <location>
        <begin position="315"/>
        <end position="337"/>
    </location>
</feature>
<dbReference type="CDD" id="cd06257">
    <property type="entry name" value="DnaJ"/>
    <property type="match status" value="1"/>
</dbReference>
<evidence type="ECO:0000313" key="4">
    <source>
        <dbReference type="Proteomes" id="UP000827721"/>
    </source>
</evidence>
<feature type="region of interest" description="Disordered" evidence="2">
    <location>
        <begin position="253"/>
        <end position="277"/>
    </location>
</feature>
<organism evidence="3 4">
    <name type="scientific">Xanthoceras sorbifolium</name>
    <dbReference type="NCBI Taxonomy" id="99658"/>
    <lineage>
        <taxon>Eukaryota</taxon>
        <taxon>Viridiplantae</taxon>
        <taxon>Streptophyta</taxon>
        <taxon>Embryophyta</taxon>
        <taxon>Tracheophyta</taxon>
        <taxon>Spermatophyta</taxon>
        <taxon>Magnoliopsida</taxon>
        <taxon>eudicotyledons</taxon>
        <taxon>Gunneridae</taxon>
        <taxon>Pentapetalae</taxon>
        <taxon>rosids</taxon>
        <taxon>malvids</taxon>
        <taxon>Sapindales</taxon>
        <taxon>Sapindaceae</taxon>
        <taxon>Xanthoceroideae</taxon>
        <taxon>Xanthoceras</taxon>
    </lineage>
</organism>
<gene>
    <name evidence="3" type="ORF">JRO89_XS08G0243800</name>
</gene>
<feature type="compositionally biased region" description="Acidic residues" evidence="2">
    <location>
        <begin position="255"/>
        <end position="265"/>
    </location>
</feature>
<feature type="coiled-coil region" evidence="1">
    <location>
        <begin position="139"/>
        <end position="174"/>
    </location>
</feature>
<reference evidence="3 4" key="1">
    <citation type="submission" date="2021-02" db="EMBL/GenBank/DDBJ databases">
        <title>Plant Genome Project.</title>
        <authorList>
            <person name="Zhang R.-G."/>
        </authorList>
    </citation>
    <scope>NUCLEOTIDE SEQUENCE [LARGE SCALE GENOMIC DNA]</scope>
    <source>
        <tissue evidence="3">Leaves</tissue>
    </source>
</reference>
<dbReference type="PANTHER" id="PTHR45496">
    <property type="entry name" value="CHAPERONE DNAJ-DOMAIN SUPERFAMILY PROTEIN"/>
    <property type="match status" value="1"/>
</dbReference>
<comment type="caution">
    <text evidence="3">The sequence shown here is derived from an EMBL/GenBank/DDBJ whole genome shotgun (WGS) entry which is preliminary data.</text>
</comment>
<evidence type="ECO:0000256" key="1">
    <source>
        <dbReference type="SAM" id="Coils"/>
    </source>
</evidence>
<dbReference type="EMBL" id="JAFEMO010000008">
    <property type="protein sequence ID" value="KAH7566840.1"/>
    <property type="molecule type" value="Genomic_DNA"/>
</dbReference>
<evidence type="ECO:0000313" key="3">
    <source>
        <dbReference type="EMBL" id="KAH7566840.1"/>
    </source>
</evidence>
<evidence type="ECO:0000256" key="2">
    <source>
        <dbReference type="SAM" id="MobiDB-lite"/>
    </source>
</evidence>
<dbReference type="Proteomes" id="UP000827721">
    <property type="component" value="Unassembled WGS sequence"/>
</dbReference>
<accession>A0ABQ8HR70</accession>
<feature type="compositionally biased region" description="Basic and acidic residues" evidence="2">
    <location>
        <begin position="338"/>
        <end position="352"/>
    </location>
</feature>
<dbReference type="PANTHER" id="PTHR45496:SF12">
    <property type="entry name" value="J DOMAIN-CONTAINING PROTEIN"/>
    <property type="match status" value="1"/>
</dbReference>
<keyword evidence="1" id="KW-0175">Coiled coil</keyword>
<protein>
    <submittedName>
        <fullName evidence="3">Uncharacterized protein</fullName>
    </submittedName>
</protein>
<name>A0ABQ8HR70_9ROSI</name>
<keyword evidence="4" id="KW-1185">Reference proteome</keyword>
<dbReference type="InterPro" id="IPR053052">
    <property type="entry name" value="Imprinting_Balance_Reg"/>
</dbReference>
<sequence length="363" mass="40577">MEMEQEIISKTKPECQLGLSSTDLFSLRDLVNSLFQNGSSPNQILAVANAVVAAANTLDSYANLLTGVGPEIMSRLKTLMLLLDPDKNRLVFSEEALKVVCDAWSVLSDLEKKIQNENETSFIENEQNMKKEEEQVSVCTENEQKKTNLDNALKNNEKERRESIENTKNDTKETYWTVCPYCYFMYEYEKWCEECCLRCQNCRRAFHGVAVEEPKNDILVEGRDEYSCGLGFFPLKYSRDESNARGGVDAVIEISDSDDDDDNDEAMNVNNDGGKVDAGVDKAKEEVVTAKATNGEGGCLSVMQGSGKTEERNGQKKRVHFKSVGRKSKVTGRRVKSRRIESTNEHGVKGNGHEMGIGSANRS</sequence>
<feature type="region of interest" description="Disordered" evidence="2">
    <location>
        <begin position="304"/>
        <end position="363"/>
    </location>
</feature>